<evidence type="ECO:0000256" key="1">
    <source>
        <dbReference type="ARBA" id="ARBA00004123"/>
    </source>
</evidence>
<reference evidence="9 10" key="1">
    <citation type="journal article" date="2018" name="PLoS Genet.">
        <title>Population sequencing reveals clonal diversity and ancestral inbreeding in the grapevine cultivar Chardonnay.</title>
        <authorList>
            <person name="Roach M.J."/>
            <person name="Johnson D.L."/>
            <person name="Bohlmann J."/>
            <person name="van Vuuren H.J."/>
            <person name="Jones S.J."/>
            <person name="Pretorius I.S."/>
            <person name="Schmidt S.A."/>
            <person name="Borneman A.R."/>
        </authorList>
    </citation>
    <scope>NUCLEOTIDE SEQUENCE [LARGE SCALE GENOMIC DNA]</scope>
    <source>
        <strain evidence="10">cv. Chardonnay</strain>
        <tissue evidence="9">Leaf</tissue>
    </source>
</reference>
<dbReference type="SUPFAM" id="SSF90209">
    <property type="entry name" value="Ran binding protein zinc finger-like"/>
    <property type="match status" value="1"/>
</dbReference>
<evidence type="ECO:0000256" key="6">
    <source>
        <dbReference type="ARBA" id="ARBA00023242"/>
    </source>
</evidence>
<keyword evidence="4" id="KW-0862">Zinc</keyword>
<dbReference type="PROSITE" id="PS01358">
    <property type="entry name" value="ZF_RANBP2_1"/>
    <property type="match status" value="1"/>
</dbReference>
<dbReference type="PANTHER" id="PTHR23238">
    <property type="entry name" value="RNA BINDING PROTEIN"/>
    <property type="match status" value="1"/>
</dbReference>
<keyword evidence="2" id="KW-0479">Metal-binding</keyword>
<dbReference type="EMBL" id="QGNW01001783">
    <property type="protein sequence ID" value="RVW30853.1"/>
    <property type="molecule type" value="Genomic_DNA"/>
</dbReference>
<dbReference type="GO" id="GO:0005634">
    <property type="term" value="C:nucleus"/>
    <property type="evidence" value="ECO:0007669"/>
    <property type="project" value="UniProtKB-SubCell"/>
</dbReference>
<accession>A0A438D5X9</accession>
<dbReference type="GO" id="GO:0003723">
    <property type="term" value="F:RNA binding"/>
    <property type="evidence" value="ECO:0007669"/>
    <property type="project" value="UniProtKB-KW"/>
</dbReference>
<dbReference type="GO" id="GO:0006355">
    <property type="term" value="P:regulation of DNA-templated transcription"/>
    <property type="evidence" value="ECO:0007669"/>
    <property type="project" value="InterPro"/>
</dbReference>
<evidence type="ECO:0000313" key="10">
    <source>
        <dbReference type="Proteomes" id="UP000288805"/>
    </source>
</evidence>
<evidence type="ECO:0000256" key="5">
    <source>
        <dbReference type="ARBA" id="ARBA00022884"/>
    </source>
</evidence>
<dbReference type="SMART" id="SM00547">
    <property type="entry name" value="ZnF_RBZ"/>
    <property type="match status" value="1"/>
</dbReference>
<dbReference type="Proteomes" id="UP000288805">
    <property type="component" value="Unassembled WGS sequence"/>
</dbReference>
<name>A0A438D5X9_VITVI</name>
<gene>
    <name evidence="9" type="ORF">CK203_117529</name>
</gene>
<dbReference type="InterPro" id="IPR034870">
    <property type="entry name" value="TET_fam"/>
</dbReference>
<keyword evidence="6" id="KW-0539">Nucleus</keyword>
<evidence type="ECO:0000313" key="9">
    <source>
        <dbReference type="EMBL" id="RVW30853.1"/>
    </source>
</evidence>
<proteinExistence type="predicted"/>
<dbReference type="GO" id="GO:0008270">
    <property type="term" value="F:zinc ion binding"/>
    <property type="evidence" value="ECO:0007669"/>
    <property type="project" value="UniProtKB-KW"/>
</dbReference>
<dbReference type="InterPro" id="IPR036443">
    <property type="entry name" value="Znf_RanBP2_sf"/>
</dbReference>
<evidence type="ECO:0000256" key="3">
    <source>
        <dbReference type="ARBA" id="ARBA00022771"/>
    </source>
</evidence>
<keyword evidence="3 7" id="KW-0863">Zinc-finger</keyword>
<keyword evidence="5" id="KW-0694">RNA-binding</keyword>
<dbReference type="Gene3D" id="4.10.1060.10">
    <property type="entry name" value="Zinc finger, RanBP2-type"/>
    <property type="match status" value="1"/>
</dbReference>
<sequence>MSRPGDWNCRSCQHMNFQRRDSCQRCGDPKSGGGDFGSFGGRGGSSFGFTGSDVRPGTGTAMQATVELTTLLAALTASSVVHSKMSLLGATIPTCHAPEVSGSAVAAAGLGGNPVIGYAAGLDAMSTTLLAEWNVSDAMPRGT</sequence>
<evidence type="ECO:0000256" key="2">
    <source>
        <dbReference type="ARBA" id="ARBA00022723"/>
    </source>
</evidence>
<evidence type="ECO:0000256" key="4">
    <source>
        <dbReference type="ARBA" id="ARBA00022833"/>
    </source>
</evidence>
<comment type="caution">
    <text evidence="9">The sequence shown here is derived from an EMBL/GenBank/DDBJ whole genome shotgun (WGS) entry which is preliminary data.</text>
</comment>
<organism evidence="9 10">
    <name type="scientific">Vitis vinifera</name>
    <name type="common">Grape</name>
    <dbReference type="NCBI Taxonomy" id="29760"/>
    <lineage>
        <taxon>Eukaryota</taxon>
        <taxon>Viridiplantae</taxon>
        <taxon>Streptophyta</taxon>
        <taxon>Embryophyta</taxon>
        <taxon>Tracheophyta</taxon>
        <taxon>Spermatophyta</taxon>
        <taxon>Magnoliopsida</taxon>
        <taxon>eudicotyledons</taxon>
        <taxon>Gunneridae</taxon>
        <taxon>Pentapetalae</taxon>
        <taxon>rosids</taxon>
        <taxon>Vitales</taxon>
        <taxon>Vitaceae</taxon>
        <taxon>Viteae</taxon>
        <taxon>Vitis</taxon>
    </lineage>
</organism>
<evidence type="ECO:0000259" key="8">
    <source>
        <dbReference type="PROSITE" id="PS50199"/>
    </source>
</evidence>
<evidence type="ECO:0000256" key="7">
    <source>
        <dbReference type="PROSITE-ProRule" id="PRU00322"/>
    </source>
</evidence>
<dbReference type="InterPro" id="IPR001876">
    <property type="entry name" value="Znf_RanBP2"/>
</dbReference>
<dbReference type="PROSITE" id="PS50199">
    <property type="entry name" value="ZF_RANBP2_2"/>
    <property type="match status" value="1"/>
</dbReference>
<protein>
    <recommendedName>
        <fullName evidence="8">RanBP2-type domain-containing protein</fullName>
    </recommendedName>
</protein>
<comment type="subcellular location">
    <subcellularLocation>
        <location evidence="1">Nucleus</location>
    </subcellularLocation>
</comment>
<feature type="domain" description="RanBP2-type" evidence="8">
    <location>
        <begin position="3"/>
        <end position="32"/>
    </location>
</feature>
<dbReference type="AlphaFoldDB" id="A0A438D5X9"/>